<evidence type="ECO:0000313" key="2">
    <source>
        <dbReference type="EMBL" id="KAK3098507.1"/>
    </source>
</evidence>
<dbReference type="Proteomes" id="UP001186944">
    <property type="component" value="Unassembled WGS sequence"/>
</dbReference>
<protein>
    <submittedName>
        <fullName evidence="2">Uncharacterized protein</fullName>
    </submittedName>
</protein>
<feature type="region of interest" description="Disordered" evidence="1">
    <location>
        <begin position="122"/>
        <end position="143"/>
    </location>
</feature>
<evidence type="ECO:0000256" key="1">
    <source>
        <dbReference type="SAM" id="MobiDB-lite"/>
    </source>
</evidence>
<dbReference type="PANTHER" id="PTHR35558:SF1">
    <property type="entry name" value="ENDONUCLEASE_EXONUCLEASE_PHOSPHATASE DOMAIN-CONTAINING PROTEIN"/>
    <property type="match status" value="1"/>
</dbReference>
<comment type="caution">
    <text evidence="2">The sequence shown here is derived from an EMBL/GenBank/DDBJ whole genome shotgun (WGS) entry which is preliminary data.</text>
</comment>
<dbReference type="PANTHER" id="PTHR35558">
    <property type="entry name" value="SGNH_HYDRO DOMAIN-CONTAINING PROTEIN"/>
    <property type="match status" value="1"/>
</dbReference>
<sequence length="446" mass="49462">MRRSRVRPTVNHDPELPVNWSIVRLRGELQKHGVVPPSNTRRMTLVRLLEETRAGVTTHNSSNDNNNGVVENLNNSGAMQDNRTGTLIDIVTRLSNTVYNLQETVTSLSTKVHTLENRNFGGPSQPQICHSAPTAPSVESRSFTGSGSGSFTIASAFSAFRNQIPAAAGSEHQTAQPPSNSNVGQNARGPFGYSMESLPAVETVSPQLRQQIIQGRDVNLASLLIPYYAGPFVDTLDPNPSTQTCQNFKSDPRLNKMLSIGEFIQAFGTYKAVMCSVYPSRRAELDSYERDIVEMATRYPGKGFYEYHKQFSLTAAAHLRYNNILVDWSIRNNSLFCNIFANTRAASCSLCNSTLHTTGFCPLTKDNDKFAKKNQDSERDTYGRKRVFYAGKEICNNYNGDKGCKLWRCNNSHVCLDCKGEHPKYTCPNSKNGSMTQSSGTNALRK</sequence>
<accession>A0AA88Y5G5</accession>
<keyword evidence="3" id="KW-1185">Reference proteome</keyword>
<name>A0AA88Y5G5_PINIB</name>
<gene>
    <name evidence="2" type="ORF">FSP39_020205</name>
</gene>
<organism evidence="2 3">
    <name type="scientific">Pinctada imbricata</name>
    <name type="common">Atlantic pearl-oyster</name>
    <name type="synonym">Pinctada martensii</name>
    <dbReference type="NCBI Taxonomy" id="66713"/>
    <lineage>
        <taxon>Eukaryota</taxon>
        <taxon>Metazoa</taxon>
        <taxon>Spiralia</taxon>
        <taxon>Lophotrochozoa</taxon>
        <taxon>Mollusca</taxon>
        <taxon>Bivalvia</taxon>
        <taxon>Autobranchia</taxon>
        <taxon>Pteriomorphia</taxon>
        <taxon>Pterioida</taxon>
        <taxon>Pterioidea</taxon>
        <taxon>Pteriidae</taxon>
        <taxon>Pinctada</taxon>
    </lineage>
</organism>
<dbReference type="AlphaFoldDB" id="A0AA88Y5G5"/>
<proteinExistence type="predicted"/>
<evidence type="ECO:0000313" key="3">
    <source>
        <dbReference type="Proteomes" id="UP001186944"/>
    </source>
</evidence>
<reference evidence="2" key="1">
    <citation type="submission" date="2019-08" db="EMBL/GenBank/DDBJ databases">
        <title>The improved chromosome-level genome for the pearl oyster Pinctada fucata martensii using PacBio sequencing and Hi-C.</title>
        <authorList>
            <person name="Zheng Z."/>
        </authorList>
    </citation>
    <scope>NUCLEOTIDE SEQUENCE</scope>
    <source>
        <strain evidence="2">ZZ-2019</strain>
        <tissue evidence="2">Adductor muscle</tissue>
    </source>
</reference>
<dbReference type="EMBL" id="VSWD01000007">
    <property type="protein sequence ID" value="KAK3098507.1"/>
    <property type="molecule type" value="Genomic_DNA"/>
</dbReference>